<proteinExistence type="predicted"/>
<dbReference type="AlphaFoldDB" id="A0A2P7SDG1"/>
<accession>A0A2P7SDG1</accession>
<reference evidence="1 2" key="1">
    <citation type="submission" date="2018-03" db="EMBL/GenBank/DDBJ databases">
        <title>The draft genome of Mesorhizobium sp. 6GN-30.</title>
        <authorList>
            <person name="Liu L."/>
            <person name="Li L."/>
            <person name="Wang T."/>
            <person name="Zhang X."/>
            <person name="Liang L."/>
        </authorList>
    </citation>
    <scope>NUCLEOTIDE SEQUENCE [LARGE SCALE GENOMIC DNA]</scope>
    <source>
        <strain evidence="1 2">6GN30</strain>
    </source>
</reference>
<gene>
    <name evidence="1" type="ORF">C7I84_11035</name>
</gene>
<dbReference type="Proteomes" id="UP000241229">
    <property type="component" value="Unassembled WGS sequence"/>
</dbReference>
<sequence length="98" mass="11543">MHRVEKLEFEAFDWDEEKRQRILREREIDFLEAAQALLLPHLEGPSDKQGEARTLAVCLLHTKIVAVVYTERGDVCRIITARAARRYERKEYREVFGG</sequence>
<dbReference type="InterPro" id="IPR038573">
    <property type="entry name" value="BrnT_sf"/>
</dbReference>
<comment type="caution">
    <text evidence="1">The sequence shown here is derived from an EMBL/GenBank/DDBJ whole genome shotgun (WGS) entry which is preliminary data.</text>
</comment>
<protein>
    <submittedName>
        <fullName evidence="1">BrnT family toxin</fullName>
    </submittedName>
</protein>
<name>A0A2P7SDG1_9HYPH</name>
<keyword evidence="2" id="KW-1185">Reference proteome</keyword>
<dbReference type="Gene3D" id="3.10.450.530">
    <property type="entry name" value="Ribonuclease toxin, BrnT, of type II toxin-antitoxin system"/>
    <property type="match status" value="1"/>
</dbReference>
<organism evidence="1 2">
    <name type="scientific">Kumtagia ephedrae</name>
    <dbReference type="NCBI Taxonomy" id="2116701"/>
    <lineage>
        <taxon>Bacteria</taxon>
        <taxon>Pseudomonadati</taxon>
        <taxon>Pseudomonadota</taxon>
        <taxon>Alphaproteobacteria</taxon>
        <taxon>Hyphomicrobiales</taxon>
        <taxon>Phyllobacteriaceae</taxon>
        <taxon>Kumtagia</taxon>
    </lineage>
</organism>
<dbReference type="OrthoDB" id="839663at2"/>
<dbReference type="RefSeq" id="WP_106772233.1">
    <property type="nucleotide sequence ID" value="NZ_PXYK01000009.1"/>
</dbReference>
<dbReference type="EMBL" id="PXYK01000009">
    <property type="protein sequence ID" value="PSJ60507.1"/>
    <property type="molecule type" value="Genomic_DNA"/>
</dbReference>
<dbReference type="InterPro" id="IPR007460">
    <property type="entry name" value="BrnT_toxin"/>
</dbReference>
<evidence type="ECO:0000313" key="1">
    <source>
        <dbReference type="EMBL" id="PSJ60507.1"/>
    </source>
</evidence>
<dbReference type="Pfam" id="PF04365">
    <property type="entry name" value="BrnT_toxin"/>
    <property type="match status" value="1"/>
</dbReference>
<evidence type="ECO:0000313" key="2">
    <source>
        <dbReference type="Proteomes" id="UP000241229"/>
    </source>
</evidence>